<dbReference type="SUPFAM" id="SSF54495">
    <property type="entry name" value="UBC-like"/>
    <property type="match status" value="1"/>
</dbReference>
<feature type="domain" description="UBC core" evidence="1">
    <location>
        <begin position="7"/>
        <end position="139"/>
    </location>
</feature>
<evidence type="ECO:0000313" key="3">
    <source>
        <dbReference type="Proteomes" id="UP001642483"/>
    </source>
</evidence>
<accession>A0ABP0FWI6</accession>
<dbReference type="Gene3D" id="3.10.110.10">
    <property type="entry name" value="Ubiquitin Conjugating Enzyme"/>
    <property type="match status" value="1"/>
</dbReference>
<protein>
    <recommendedName>
        <fullName evidence="1">UBC core domain-containing protein</fullName>
    </recommendedName>
</protein>
<dbReference type="Proteomes" id="UP001642483">
    <property type="component" value="Unassembled WGS sequence"/>
</dbReference>
<evidence type="ECO:0000313" key="2">
    <source>
        <dbReference type="EMBL" id="CAK8683028.1"/>
    </source>
</evidence>
<dbReference type="InterPro" id="IPR016135">
    <property type="entry name" value="UBQ-conjugating_enzyme/RWD"/>
</dbReference>
<name>A0ABP0FWI6_CLALP</name>
<keyword evidence="3" id="KW-1185">Reference proteome</keyword>
<sequence>MSTCEKPRTFVLLEELDEGIKGEGDGTISWGLCDDEDSSLTKWIGTIIGPPKTVFEGRIYQLVLHCGEKYPKVAPEVKFNTKVNLPFVSATGHIDSRRFHYLLNWTKSCTMKSLLKEIRRLMTERSYQKLKQPPENMEY</sequence>
<dbReference type="CDD" id="cd23807">
    <property type="entry name" value="UEV_UBE2V"/>
    <property type="match status" value="1"/>
</dbReference>
<dbReference type="InterPro" id="IPR000608">
    <property type="entry name" value="UBC"/>
</dbReference>
<comment type="caution">
    <text evidence="2">The sequence shown here is derived from an EMBL/GenBank/DDBJ whole genome shotgun (WGS) entry which is preliminary data.</text>
</comment>
<proteinExistence type="predicted"/>
<dbReference type="PROSITE" id="PS50127">
    <property type="entry name" value="UBC_2"/>
    <property type="match status" value="1"/>
</dbReference>
<dbReference type="PANTHER" id="PTHR24068">
    <property type="entry name" value="UBIQUITIN-CONJUGATING ENZYME E2"/>
    <property type="match status" value="1"/>
</dbReference>
<reference evidence="2 3" key="1">
    <citation type="submission" date="2024-02" db="EMBL/GenBank/DDBJ databases">
        <authorList>
            <person name="Daric V."/>
            <person name="Darras S."/>
        </authorList>
    </citation>
    <scope>NUCLEOTIDE SEQUENCE [LARGE SCALE GENOMIC DNA]</scope>
</reference>
<dbReference type="EMBL" id="CAWYQH010000096">
    <property type="protein sequence ID" value="CAK8683028.1"/>
    <property type="molecule type" value="Genomic_DNA"/>
</dbReference>
<gene>
    <name evidence="2" type="ORF">CVLEPA_LOCUS14145</name>
</gene>
<evidence type="ECO:0000259" key="1">
    <source>
        <dbReference type="PROSITE" id="PS50127"/>
    </source>
</evidence>
<dbReference type="Pfam" id="PF00179">
    <property type="entry name" value="UQ_con"/>
    <property type="match status" value="1"/>
</dbReference>
<organism evidence="2 3">
    <name type="scientific">Clavelina lepadiformis</name>
    <name type="common">Light-bulb sea squirt</name>
    <name type="synonym">Ascidia lepadiformis</name>
    <dbReference type="NCBI Taxonomy" id="159417"/>
    <lineage>
        <taxon>Eukaryota</taxon>
        <taxon>Metazoa</taxon>
        <taxon>Chordata</taxon>
        <taxon>Tunicata</taxon>
        <taxon>Ascidiacea</taxon>
        <taxon>Aplousobranchia</taxon>
        <taxon>Clavelinidae</taxon>
        <taxon>Clavelina</taxon>
    </lineage>
</organism>
<dbReference type="SMART" id="SM00212">
    <property type="entry name" value="UBCc"/>
    <property type="match status" value="1"/>
</dbReference>